<keyword evidence="1" id="KW-0472">Membrane</keyword>
<evidence type="ECO:0000313" key="2">
    <source>
        <dbReference type="EMBL" id="KXU34758.1"/>
    </source>
</evidence>
<dbReference type="EMBL" id="LSZP01000049">
    <property type="protein sequence ID" value="KXU34758.1"/>
    <property type="molecule type" value="Genomic_DNA"/>
</dbReference>
<accession>A0A139SJK5</accession>
<keyword evidence="1" id="KW-0812">Transmembrane</keyword>
<protein>
    <submittedName>
        <fullName evidence="2">Uncharacterized protein</fullName>
    </submittedName>
</protein>
<reference evidence="2 3" key="1">
    <citation type="submission" date="2016-02" db="EMBL/GenBank/DDBJ databases">
        <authorList>
            <person name="Wen L."/>
            <person name="He K."/>
            <person name="Yang H."/>
        </authorList>
    </citation>
    <scope>NUCLEOTIDE SEQUENCE [LARGE SCALE GENOMIC DNA]</scope>
    <source>
        <strain evidence="2 3">CV41</strain>
    </source>
</reference>
<evidence type="ECO:0000256" key="1">
    <source>
        <dbReference type="SAM" id="Phobius"/>
    </source>
</evidence>
<dbReference type="AlphaFoldDB" id="A0A139SJK5"/>
<keyword evidence="3" id="KW-1185">Reference proteome</keyword>
<feature type="transmembrane region" description="Helical" evidence="1">
    <location>
        <begin position="43"/>
        <end position="62"/>
    </location>
</feature>
<evidence type="ECO:0000313" key="3">
    <source>
        <dbReference type="Proteomes" id="UP000071392"/>
    </source>
</evidence>
<gene>
    <name evidence="2" type="ORF">AXK12_06935</name>
</gene>
<name>A0A139SJK5_9BACT</name>
<sequence length="91" mass="10227">MILFWSSILAEFQIIVVPIFLPLLILSMILIGLVFIIKIGEGVELSLEIGMVMVAGIGLLWIKIESGIHRRFLSRARMARSYRDLGLGPLF</sequence>
<comment type="caution">
    <text evidence="2">The sequence shown here is derived from an EMBL/GenBank/DDBJ whole genome shotgun (WGS) entry which is preliminary data.</text>
</comment>
<dbReference type="Proteomes" id="UP000071392">
    <property type="component" value="Unassembled WGS sequence"/>
</dbReference>
<proteinExistence type="predicted"/>
<feature type="transmembrane region" description="Helical" evidence="1">
    <location>
        <begin position="12"/>
        <end position="37"/>
    </location>
</feature>
<organism evidence="2 3">
    <name type="scientific">Cephaloticoccus capnophilus</name>
    <dbReference type="NCBI Taxonomy" id="1548208"/>
    <lineage>
        <taxon>Bacteria</taxon>
        <taxon>Pseudomonadati</taxon>
        <taxon>Verrucomicrobiota</taxon>
        <taxon>Opitutia</taxon>
        <taxon>Opitutales</taxon>
        <taxon>Opitutaceae</taxon>
        <taxon>Cephaloticoccus</taxon>
    </lineage>
</organism>
<keyword evidence="1" id="KW-1133">Transmembrane helix</keyword>